<gene>
    <name evidence="6" type="ORF">SAMN02745673_03378</name>
</gene>
<dbReference type="Pfam" id="PF07681">
    <property type="entry name" value="DoxX"/>
    <property type="match status" value="1"/>
</dbReference>
<dbReference type="Proteomes" id="UP000190637">
    <property type="component" value="Unassembled WGS sequence"/>
</dbReference>
<keyword evidence="2" id="KW-0812">Transmembrane</keyword>
<dbReference type="AlphaFoldDB" id="A0A1T4SDU2"/>
<dbReference type="InterPro" id="IPR032808">
    <property type="entry name" value="DoxX"/>
</dbReference>
<protein>
    <submittedName>
        <fullName evidence="6">DoxX protein</fullName>
    </submittedName>
</protein>
<evidence type="ECO:0000256" key="3">
    <source>
        <dbReference type="ARBA" id="ARBA00022989"/>
    </source>
</evidence>
<evidence type="ECO:0000313" key="6">
    <source>
        <dbReference type="EMBL" id="SKA26031.1"/>
    </source>
</evidence>
<reference evidence="6 7" key="1">
    <citation type="submission" date="2017-02" db="EMBL/GenBank/DDBJ databases">
        <authorList>
            <person name="Peterson S.W."/>
        </authorList>
    </citation>
    <scope>NUCLEOTIDE SEQUENCE [LARGE SCALE GENOMIC DNA]</scope>
    <source>
        <strain evidence="6 7">DSM 45154</strain>
    </source>
</reference>
<dbReference type="GO" id="GO:0016020">
    <property type="term" value="C:membrane"/>
    <property type="evidence" value="ECO:0007669"/>
    <property type="project" value="UniProtKB-SubCell"/>
</dbReference>
<dbReference type="RefSeq" id="WP_159457281.1">
    <property type="nucleotide sequence ID" value="NZ_FUWS01000009.1"/>
</dbReference>
<keyword evidence="3" id="KW-1133">Transmembrane helix</keyword>
<evidence type="ECO:0000313" key="7">
    <source>
        <dbReference type="Proteomes" id="UP000190637"/>
    </source>
</evidence>
<accession>A0A1T4SDU2</accession>
<evidence type="ECO:0000256" key="4">
    <source>
        <dbReference type="ARBA" id="ARBA00023136"/>
    </source>
</evidence>
<evidence type="ECO:0000256" key="1">
    <source>
        <dbReference type="ARBA" id="ARBA00004141"/>
    </source>
</evidence>
<organism evidence="6 7">
    <name type="scientific">Marinactinospora thermotolerans DSM 45154</name>
    <dbReference type="NCBI Taxonomy" id="1122192"/>
    <lineage>
        <taxon>Bacteria</taxon>
        <taxon>Bacillati</taxon>
        <taxon>Actinomycetota</taxon>
        <taxon>Actinomycetes</taxon>
        <taxon>Streptosporangiales</taxon>
        <taxon>Nocardiopsidaceae</taxon>
        <taxon>Marinactinospora</taxon>
    </lineage>
</organism>
<evidence type="ECO:0000256" key="5">
    <source>
        <dbReference type="SAM" id="MobiDB-lite"/>
    </source>
</evidence>
<dbReference type="EMBL" id="FUWS01000009">
    <property type="protein sequence ID" value="SKA26031.1"/>
    <property type="molecule type" value="Genomic_DNA"/>
</dbReference>
<evidence type="ECO:0000256" key="2">
    <source>
        <dbReference type="ARBA" id="ARBA00022692"/>
    </source>
</evidence>
<dbReference type="STRING" id="1122192.SAMN02745673_03378"/>
<proteinExistence type="predicted"/>
<name>A0A1T4SDU2_9ACTN</name>
<keyword evidence="7" id="KW-1185">Reference proteome</keyword>
<sequence length="172" mass="19057">MGVLRKQVRRLLSAPFLLDGVETLRDPAPRAKELAPTVHRLAQRYSWLPDDPELLVRAQGATALAGGALLVTGKAGRLGCLLLAVQSVPTLYARYRGFRDGDPAEQGRARADAVKDVSLFSALLLVATEPKKRPSHLRWEAEHMARRARHTGARTRRRVERKARSTVGRLGR</sequence>
<keyword evidence="4" id="KW-0472">Membrane</keyword>
<feature type="compositionally biased region" description="Basic residues" evidence="5">
    <location>
        <begin position="146"/>
        <end position="161"/>
    </location>
</feature>
<feature type="region of interest" description="Disordered" evidence="5">
    <location>
        <begin position="145"/>
        <end position="172"/>
    </location>
</feature>
<comment type="subcellular location">
    <subcellularLocation>
        <location evidence="1">Membrane</location>
        <topology evidence="1">Multi-pass membrane protein</topology>
    </subcellularLocation>
</comment>
<dbReference type="OrthoDB" id="329282at2"/>